<keyword evidence="2" id="KW-1185">Reference proteome</keyword>
<protein>
    <submittedName>
        <fullName evidence="1">Uncharacterized protein</fullName>
    </submittedName>
</protein>
<organism evidence="1 2">
    <name type="scientific">Rhizobium oryziradicis</name>
    <dbReference type="NCBI Taxonomy" id="1867956"/>
    <lineage>
        <taxon>Bacteria</taxon>
        <taxon>Pseudomonadati</taxon>
        <taxon>Pseudomonadota</taxon>
        <taxon>Alphaproteobacteria</taxon>
        <taxon>Hyphomicrobiales</taxon>
        <taxon>Rhizobiaceae</taxon>
        <taxon>Rhizobium/Agrobacterium group</taxon>
        <taxon>Rhizobium</taxon>
    </lineage>
</organism>
<dbReference type="EMBL" id="MKIM01000022">
    <property type="protein sequence ID" value="OLP46157.1"/>
    <property type="molecule type" value="Genomic_DNA"/>
</dbReference>
<evidence type="ECO:0000313" key="2">
    <source>
        <dbReference type="Proteomes" id="UP000186894"/>
    </source>
</evidence>
<dbReference type="OrthoDB" id="8477563at2"/>
<sequence>MDDIACGLIIPHVLHDNSDRARALTVSWLRWNYFGDIFEDSSLDNLLLRALSTGCRYCLIQGYGHILTEHAGPNGGKAISAFDALRLWAKERRFIFAGVADRCVFVDLEAWQHHGQPKLEPANLVPFGPELAGHMLDLQPDLSRASDFFAFLKDMSEKAGRGVFVLNYESYDDIEVPAETFQRPLSTLYCVAAGLKPNRIFHTHGITENSTVVFFDYSQHALDFRRRLDEEWDGEDYPAYLRGAFTHTHNTHYYLWPGAKLDAMDWQELERLWELELTRWGGADAFKTHWRSYQNIKKDYLLCNILKPQPLLERIQPEEGSAIWWSNAFCTIYSATHHSLEEKRSFYESWINALADKAPMLFHYGSDHSNCSVNGMNASAYREAYFARGGDPLMSRKLHRLALRF</sequence>
<dbReference type="RefSeq" id="WP_075638280.1">
    <property type="nucleotide sequence ID" value="NZ_MKIM01000022.1"/>
</dbReference>
<evidence type="ECO:0000313" key="1">
    <source>
        <dbReference type="EMBL" id="OLP46157.1"/>
    </source>
</evidence>
<comment type="caution">
    <text evidence="1">The sequence shown here is derived from an EMBL/GenBank/DDBJ whole genome shotgun (WGS) entry which is preliminary data.</text>
</comment>
<gene>
    <name evidence="1" type="ORF">BJF95_03105</name>
</gene>
<accession>A0A1Q8ZW01</accession>
<dbReference type="AlphaFoldDB" id="A0A1Q8ZW01"/>
<dbReference type="Proteomes" id="UP000186894">
    <property type="component" value="Unassembled WGS sequence"/>
</dbReference>
<name>A0A1Q8ZW01_9HYPH</name>
<reference evidence="1 2" key="1">
    <citation type="submission" date="2016-09" db="EMBL/GenBank/DDBJ databases">
        <title>Rhizobium oryziradicis sp. nov., isolated from the root of rice.</title>
        <authorList>
            <person name="Zhao J."/>
            <person name="Zhang X."/>
        </authorList>
    </citation>
    <scope>NUCLEOTIDE SEQUENCE [LARGE SCALE GENOMIC DNA]</scope>
    <source>
        <strain evidence="1 2">N19</strain>
    </source>
</reference>
<proteinExistence type="predicted"/>